<dbReference type="RefSeq" id="WP_094863846.1">
    <property type="nucleotide sequence ID" value="NZ_NKYE01000010.1"/>
</dbReference>
<dbReference type="GO" id="GO:0016758">
    <property type="term" value="F:hexosyltransferase activity"/>
    <property type="evidence" value="ECO:0007669"/>
    <property type="project" value="UniProtKB-ARBA"/>
</dbReference>
<dbReference type="InterPro" id="IPR048284">
    <property type="entry name" value="EryCIII-like_N"/>
</dbReference>
<dbReference type="SUPFAM" id="SSF53756">
    <property type="entry name" value="UDP-Glycosyltransferase/glycogen phosphorylase"/>
    <property type="match status" value="1"/>
</dbReference>
<dbReference type="InParanoid" id="A0A263D0Z7"/>
<dbReference type="EMBL" id="NKYE01000010">
    <property type="protein sequence ID" value="OZM71889.1"/>
    <property type="molecule type" value="Genomic_DNA"/>
</dbReference>
<dbReference type="Proteomes" id="UP000242444">
    <property type="component" value="Unassembled WGS sequence"/>
</dbReference>
<gene>
    <name evidence="6" type="ORF">CFN78_17190</name>
</gene>
<dbReference type="PANTHER" id="PTHR48050">
    <property type="entry name" value="STEROL 3-BETA-GLUCOSYLTRANSFERASE"/>
    <property type="match status" value="1"/>
</dbReference>
<evidence type="ECO:0000259" key="5">
    <source>
        <dbReference type="Pfam" id="PF21036"/>
    </source>
</evidence>
<evidence type="ECO:0000313" key="6">
    <source>
        <dbReference type="EMBL" id="OZM71889.1"/>
    </source>
</evidence>
<protein>
    <submittedName>
        <fullName evidence="6">Glycosyl transferase</fullName>
    </submittedName>
</protein>
<sequence>MRVLFTVFPAPAHFLPLVPYAWALQAAGHEVCVAAPAGIGTGIADPDFQRSVRAAGLSGVSCGEPELLAVHDRGYPEFESLLPTAAETGVFSRALGFGRDELATWEMFHCFQVLAARDFHPPKPRQDIDALIDFARRWRPDLVVWDPWLPSGAVAARACGAAHARALNAPDYSGWVHERLAAAPADVLAALPEDPLTRTVRPLAERYGLDVDTELLLGQWTIDPFPADLRLTGGLPTVDVRYVPYNGSGEIPEWLHGTPDIPRVAVSLGVSARNFLTGDWGRTATLIEAVADLDIEVVATLNANQLMDVEGALPPNVRAVDYIPLTQLLPTCSALIHHGSIGTFGAASAMGVPQLVCDTDEAVHCYGTVRGDGIDWNFDCQKQVTATETSRMVVRRGAGVRLDHQTQPVKHIREQIVRVLGEPSFREGAAAIRREWAATPSPADIVGELETLTELHRDRHR</sequence>
<evidence type="ECO:0000259" key="4">
    <source>
        <dbReference type="Pfam" id="PF06722"/>
    </source>
</evidence>
<comment type="caution">
    <text evidence="6">The sequence shown here is derived from an EMBL/GenBank/DDBJ whole genome shotgun (WGS) entry which is preliminary data.</text>
</comment>
<dbReference type="Pfam" id="PF21036">
    <property type="entry name" value="EryCIII-like_N"/>
    <property type="match status" value="1"/>
</dbReference>
<dbReference type="OrthoDB" id="5488434at2"/>
<feature type="domain" description="Erythromycin biosynthesis protein CIII-like C-terminal" evidence="4">
    <location>
        <begin position="285"/>
        <end position="452"/>
    </location>
</feature>
<accession>A0A263D0Z7</accession>
<comment type="similarity">
    <text evidence="1">Belongs to the glycosyltransferase 28 family.</text>
</comment>
<dbReference type="GO" id="GO:0017000">
    <property type="term" value="P:antibiotic biosynthetic process"/>
    <property type="evidence" value="ECO:0007669"/>
    <property type="project" value="UniProtKB-ARBA"/>
</dbReference>
<keyword evidence="7" id="KW-1185">Reference proteome</keyword>
<reference evidence="6 7" key="1">
    <citation type="submission" date="2017-07" db="EMBL/GenBank/DDBJ databases">
        <title>Amycolatopsis antarcticus sp. nov., isolated from the surface of an Antarcticus brown macroalga.</title>
        <authorList>
            <person name="Wang J."/>
            <person name="Leiva S."/>
            <person name="Huang J."/>
            <person name="Huang Y."/>
        </authorList>
    </citation>
    <scope>NUCLEOTIDE SEQUENCE [LARGE SCALE GENOMIC DNA]</scope>
    <source>
        <strain evidence="6 7">AU-G6</strain>
    </source>
</reference>
<dbReference type="Gene3D" id="3.40.50.2000">
    <property type="entry name" value="Glycogen Phosphorylase B"/>
    <property type="match status" value="2"/>
</dbReference>
<evidence type="ECO:0000256" key="3">
    <source>
        <dbReference type="ARBA" id="ARBA00022679"/>
    </source>
</evidence>
<dbReference type="InterPro" id="IPR050426">
    <property type="entry name" value="Glycosyltransferase_28"/>
</dbReference>
<proteinExistence type="inferred from homology"/>
<evidence type="ECO:0000313" key="7">
    <source>
        <dbReference type="Proteomes" id="UP000242444"/>
    </source>
</evidence>
<keyword evidence="3 6" id="KW-0808">Transferase</keyword>
<evidence type="ECO:0000256" key="2">
    <source>
        <dbReference type="ARBA" id="ARBA00022676"/>
    </source>
</evidence>
<name>A0A263D0Z7_9PSEU</name>
<feature type="domain" description="Erythromycin biosynthesis protein CIII-like N-terminal" evidence="5">
    <location>
        <begin position="22"/>
        <end position="269"/>
    </location>
</feature>
<evidence type="ECO:0000256" key="1">
    <source>
        <dbReference type="ARBA" id="ARBA00006962"/>
    </source>
</evidence>
<dbReference type="PANTHER" id="PTHR48050:SF13">
    <property type="entry name" value="STEROL 3-BETA-GLUCOSYLTRANSFERASE UGT80A2"/>
    <property type="match status" value="1"/>
</dbReference>
<dbReference type="InterPro" id="IPR002213">
    <property type="entry name" value="UDP_glucos_trans"/>
</dbReference>
<organism evidence="6 7">
    <name type="scientific">Amycolatopsis antarctica</name>
    <dbReference type="NCBI Taxonomy" id="1854586"/>
    <lineage>
        <taxon>Bacteria</taxon>
        <taxon>Bacillati</taxon>
        <taxon>Actinomycetota</taxon>
        <taxon>Actinomycetes</taxon>
        <taxon>Pseudonocardiales</taxon>
        <taxon>Pseudonocardiaceae</taxon>
        <taxon>Amycolatopsis</taxon>
    </lineage>
</organism>
<keyword evidence="2" id="KW-0328">Glycosyltransferase</keyword>
<dbReference type="Pfam" id="PF06722">
    <property type="entry name" value="EryCIII-like_C"/>
    <property type="match status" value="1"/>
</dbReference>
<dbReference type="AlphaFoldDB" id="A0A263D0Z7"/>
<dbReference type="InterPro" id="IPR010610">
    <property type="entry name" value="EryCIII-like_C"/>
</dbReference>
<dbReference type="CDD" id="cd03784">
    <property type="entry name" value="GT1_Gtf-like"/>
    <property type="match status" value="1"/>
</dbReference>
<dbReference type="GO" id="GO:0008194">
    <property type="term" value="F:UDP-glycosyltransferase activity"/>
    <property type="evidence" value="ECO:0007669"/>
    <property type="project" value="InterPro"/>
</dbReference>